<keyword evidence="3" id="KW-1185">Reference proteome</keyword>
<dbReference type="SUPFAM" id="SSF49785">
    <property type="entry name" value="Galactose-binding domain-like"/>
    <property type="match status" value="1"/>
</dbReference>
<dbReference type="InterPro" id="IPR008979">
    <property type="entry name" value="Galactose-bd-like_sf"/>
</dbReference>
<dbReference type="SUPFAM" id="SSF51445">
    <property type="entry name" value="(Trans)glycosidases"/>
    <property type="match status" value="1"/>
</dbReference>
<gene>
    <name evidence="2" type="ORF">ACFFUR_00530</name>
</gene>
<name>A0ABV5J0F0_9BACT</name>
<evidence type="ECO:0000313" key="3">
    <source>
        <dbReference type="Proteomes" id="UP001589654"/>
    </source>
</evidence>
<comment type="caution">
    <text evidence="2">The sequence shown here is derived from an EMBL/GenBank/DDBJ whole genome shotgun (WGS) entry which is preliminary data.</text>
</comment>
<organism evidence="2 3">
    <name type="scientific">Echinicola jeungdonensis</name>
    <dbReference type="NCBI Taxonomy" id="709343"/>
    <lineage>
        <taxon>Bacteria</taxon>
        <taxon>Pseudomonadati</taxon>
        <taxon>Bacteroidota</taxon>
        <taxon>Cytophagia</taxon>
        <taxon>Cytophagales</taxon>
        <taxon>Cyclobacteriaceae</taxon>
        <taxon>Echinicola</taxon>
    </lineage>
</organism>
<proteinExistence type="predicted"/>
<dbReference type="RefSeq" id="WP_290249696.1">
    <property type="nucleotide sequence ID" value="NZ_JAUFQT010000002.1"/>
</dbReference>
<dbReference type="InterPro" id="IPR017853">
    <property type="entry name" value="GH"/>
</dbReference>
<dbReference type="EMBL" id="JBHMEW010000005">
    <property type="protein sequence ID" value="MFB9210279.1"/>
    <property type="molecule type" value="Genomic_DNA"/>
</dbReference>
<dbReference type="Gene3D" id="3.20.20.80">
    <property type="entry name" value="Glycosidases"/>
    <property type="match status" value="1"/>
</dbReference>
<dbReference type="Gene3D" id="2.60.120.260">
    <property type="entry name" value="Galactose-binding domain-like"/>
    <property type="match status" value="1"/>
</dbReference>
<accession>A0ABV5J0F0</accession>
<sequence length="303" mass="33579">MDSSRLVNEASGCSNRGAGDVADVHNYPPRAYPSSPYQAFACGEYGGIGYQLDGHIWNPEDLMQYVTINNEKEYLGMYSKFTDMLTEFKTNQGLSAAVYTEITDVEIELNGIMTYDRVMKVVAEQIAKANHQVIHEIWYSYDIVPFAKNADKIWHYTIEKPSPGWMETDSWDSGKAGSGSPGTPGAINGTSWTSPEIWLRRDFELGNLSKINLDNLRLKIHHDDESVVYFNGIKAAELDGFTSSYVNVKISQEARKALISNGTNVIAIHCKQHSGGEYIDAGFSIATGNKALPKSTLEKVKGK</sequence>
<reference evidence="2 3" key="1">
    <citation type="submission" date="2024-09" db="EMBL/GenBank/DDBJ databases">
        <authorList>
            <person name="Sun Q."/>
            <person name="Mori K."/>
        </authorList>
    </citation>
    <scope>NUCLEOTIDE SEQUENCE [LARGE SCALE GENOMIC DNA]</scope>
    <source>
        <strain evidence="2 3">CECT 7682</strain>
    </source>
</reference>
<dbReference type="Proteomes" id="UP001589654">
    <property type="component" value="Unassembled WGS sequence"/>
</dbReference>
<protein>
    <submittedName>
        <fullName evidence="2">Uncharacterized protein</fullName>
    </submittedName>
</protein>
<evidence type="ECO:0000313" key="2">
    <source>
        <dbReference type="EMBL" id="MFB9210279.1"/>
    </source>
</evidence>
<evidence type="ECO:0000256" key="1">
    <source>
        <dbReference type="SAM" id="MobiDB-lite"/>
    </source>
</evidence>
<feature type="region of interest" description="Disordered" evidence="1">
    <location>
        <begin position="167"/>
        <end position="189"/>
    </location>
</feature>